<gene>
    <name evidence="2" type="ordered locus">HacjB3_05395</name>
    <name evidence="3" type="ORF">C497_03770</name>
</gene>
<dbReference type="STRING" id="795797.HacjB3_05395"/>
<evidence type="ECO:0000313" key="4">
    <source>
        <dbReference type="Proteomes" id="UP000000390"/>
    </source>
</evidence>
<feature type="region of interest" description="Disordered" evidence="1">
    <location>
        <begin position="1"/>
        <end position="26"/>
    </location>
</feature>
<evidence type="ECO:0000313" key="2">
    <source>
        <dbReference type="EMBL" id="ADJ14470.1"/>
    </source>
</evidence>
<accession>D8J9U8</accession>
<evidence type="ECO:0000313" key="3">
    <source>
        <dbReference type="EMBL" id="ELY40184.1"/>
    </source>
</evidence>
<protein>
    <submittedName>
        <fullName evidence="2">Uncharacterized protein</fullName>
    </submittedName>
</protein>
<dbReference type="OrthoDB" id="382305at2157"/>
<evidence type="ECO:0000313" key="5">
    <source>
        <dbReference type="Proteomes" id="UP000011645"/>
    </source>
</evidence>
<keyword evidence="5" id="KW-1185">Reference proteome</keyword>
<proteinExistence type="predicted"/>
<evidence type="ECO:0000256" key="1">
    <source>
        <dbReference type="SAM" id="MobiDB-lite"/>
    </source>
</evidence>
<dbReference type="RefSeq" id="WP_008414610.1">
    <property type="nucleotide sequence ID" value="NC_014297.1"/>
</dbReference>
<sequence>MSEQTTPDYEYDGDGEDREDLGPGEQVDTELFSEVEEDSDYEVIAESWIGEPARTEFRIHPIDGGEPKRFVFAEPDSEETMNQILLAVIEDDRYRLCSAVVDEPELTYDRWANALTERERSLLFDHVAAWVRLSDYVDIDVVEDGLA</sequence>
<dbReference type="GeneID" id="9418883"/>
<organism evidence="2 4">
    <name type="scientific">Halalkalicoccus jeotgali (strain DSM 18796 / CECT 7217 / JCM 14584 / KCTC 4019 / B3)</name>
    <dbReference type="NCBI Taxonomy" id="795797"/>
    <lineage>
        <taxon>Archaea</taxon>
        <taxon>Methanobacteriati</taxon>
        <taxon>Methanobacteriota</taxon>
        <taxon>Stenosarchaea group</taxon>
        <taxon>Halobacteria</taxon>
        <taxon>Halobacteriales</taxon>
        <taxon>Halococcaceae</taxon>
        <taxon>Halalkalicoccus</taxon>
    </lineage>
</organism>
<dbReference type="HOGENOM" id="CLU_1763805_0_0_2"/>
<feature type="compositionally biased region" description="Acidic residues" evidence="1">
    <location>
        <begin position="9"/>
        <end position="19"/>
    </location>
</feature>
<dbReference type="Proteomes" id="UP000000390">
    <property type="component" value="Chromosome"/>
</dbReference>
<dbReference type="Proteomes" id="UP000011645">
    <property type="component" value="Unassembled WGS sequence"/>
</dbReference>
<dbReference type="EMBL" id="AOHV01000010">
    <property type="protein sequence ID" value="ELY40184.1"/>
    <property type="molecule type" value="Genomic_DNA"/>
</dbReference>
<dbReference type="EMBL" id="CP002062">
    <property type="protein sequence ID" value="ADJ14470.1"/>
    <property type="molecule type" value="Genomic_DNA"/>
</dbReference>
<dbReference type="AlphaFoldDB" id="D8J9U8"/>
<dbReference type="PATRIC" id="fig|795797.18.peg.1081"/>
<dbReference type="KEGG" id="hje:HacjB3_05395"/>
<name>D8J9U8_HALJB</name>
<reference evidence="2 4" key="1">
    <citation type="journal article" date="2010" name="J. Bacteriol.">
        <title>Complete genome sequence of Halalkalicoccus jeotgali B3(T), an extremely halophilic archaeon.</title>
        <authorList>
            <person name="Roh S.W."/>
            <person name="Nam Y.D."/>
            <person name="Nam S.H."/>
            <person name="Choi S.H."/>
            <person name="Park H.S."/>
            <person name="Bae J.W."/>
        </authorList>
    </citation>
    <scope>NUCLEOTIDE SEQUENCE [LARGE SCALE GENOMIC DNA]</scope>
    <source>
        <strain evidence="2">B3</strain>
        <strain evidence="4">DSM 18796 / CECT 7217 / JCM 14584 / KCTC 4019 / B3</strain>
    </source>
</reference>
<reference evidence="3 5" key="2">
    <citation type="journal article" date="2014" name="PLoS Genet.">
        <title>Phylogenetically driven sequencing of extremely halophilic archaea reveals strategies for static and dynamic osmo-response.</title>
        <authorList>
            <person name="Becker E.A."/>
            <person name="Seitzer P.M."/>
            <person name="Tritt A."/>
            <person name="Larsen D."/>
            <person name="Krusor M."/>
            <person name="Yao A.I."/>
            <person name="Wu D."/>
            <person name="Madern D."/>
            <person name="Eisen J.A."/>
            <person name="Darling A.E."/>
            <person name="Facciotti M.T."/>
        </authorList>
    </citation>
    <scope>NUCLEOTIDE SEQUENCE [LARGE SCALE GENOMIC DNA]</scope>
    <source>
        <strain evidence="3">B3</strain>
        <strain evidence="5">DSM 18796 / CECT 7217 / JCM 14584 / KCTC 4019 / B3</strain>
    </source>
</reference>